<feature type="transmembrane region" description="Helical" evidence="5">
    <location>
        <begin position="637"/>
        <end position="656"/>
    </location>
</feature>
<dbReference type="InterPro" id="IPR002938">
    <property type="entry name" value="FAD-bd"/>
</dbReference>
<dbReference type="AlphaFoldDB" id="M2WI73"/>
<dbReference type="PANTHER" id="PTHR47356">
    <property type="entry name" value="FAD-DEPENDENT MONOOXYGENASE ASQG-RELATED"/>
    <property type="match status" value="1"/>
</dbReference>
<name>M2WI73_DOTSN</name>
<keyword evidence="3" id="KW-0274">FAD</keyword>
<comment type="similarity">
    <text evidence="1">Belongs to the paxM FAD-dependent monooxygenase family.</text>
</comment>
<dbReference type="PRINTS" id="PR00420">
    <property type="entry name" value="RNGMNOXGNASE"/>
</dbReference>
<dbReference type="SUPFAM" id="SSF51905">
    <property type="entry name" value="FAD/NAD(P)-binding domain"/>
    <property type="match status" value="1"/>
</dbReference>
<dbReference type="Gene3D" id="3.50.50.60">
    <property type="entry name" value="FAD/NAD(P)-binding domain"/>
    <property type="match status" value="1"/>
</dbReference>
<keyword evidence="5" id="KW-1133">Transmembrane helix</keyword>
<evidence type="ECO:0000256" key="2">
    <source>
        <dbReference type="ARBA" id="ARBA00022630"/>
    </source>
</evidence>
<sequence length="784" mass="86819">MKVIIAGGGIAGLTLANALEKAGIDFILLEARSVIDPQVGASIGLSSASMRVFDQFGAAQAIIDETAPITTMKHHRKDGSLIMPASTAAEILKERFGYCISFLDRQLVLRALAETVESEEKVLPNKRVKSIEHRDANATVYCEDGTSYDGDLVIGCDGVNSKVRSEMWRIAGQTDPTYFTAKERTKMTAEYTCLFGISHPVEGFEQGDLDYTYDKDHSFLIITGKNRRVFWFYFEKLPQVVAWNTKDFPRYSQADAKEHAEKNAWRPCHESRTLGDLWKQRITYTLVPMEEALFDKWSYGRIATIGDSSHKMTANHGQAGNNAVESAVALANQLKHLHDADDTSSGAITAAFKRWQEKRKARIEATVKEAAMICRLQALKTFKDYFTVFWMLPLAADLLLNLSTDITIGAEVMEYLPLPDRAFIGTCAFNPRQGNGFKESILKRALYAAPLLALPYYASQHTTIFSPSDLVGVLVNSGAVDTSSWLYAFSQACDAHLIFAIWLIESTRRINVLTPIQLAPLFVVVAQYFPTGLIAPISYFLYYISNPIDKWAPTDLRLTNVAWTRTIMPRIVCMTASLLTLRLTGYDAGLSATQLRWLTPALSLLLTGVQWLLIKTGISTTDLHHDAKFNVKKDLPSIRACIYVLSTVATISWWTAILRSSSFASTILADSNHIILLLAAALWLALLFKDLKEAGMETFDSLQGVAIAVALAVVGGPASALALLWLRREETLAGRKHKDAVTREMYAGKTPGEVMYGALEGGYGKRYEDVKRIGGVNEQVEING</sequence>
<dbReference type="Proteomes" id="UP000016933">
    <property type="component" value="Unassembled WGS sequence"/>
</dbReference>
<feature type="transmembrane region" description="Helical" evidence="5">
    <location>
        <begin position="705"/>
        <end position="726"/>
    </location>
</feature>
<evidence type="ECO:0000256" key="3">
    <source>
        <dbReference type="ARBA" id="ARBA00022827"/>
    </source>
</evidence>
<dbReference type="Pfam" id="PF01494">
    <property type="entry name" value="FAD_binding_3"/>
    <property type="match status" value="1"/>
</dbReference>
<evidence type="ECO:0000256" key="4">
    <source>
        <dbReference type="ARBA" id="ARBA00023002"/>
    </source>
</evidence>
<dbReference type="OMA" id="YYALEHI"/>
<keyword evidence="8" id="KW-1185">Reference proteome</keyword>
<reference evidence="7 8" key="2">
    <citation type="journal article" date="2012" name="PLoS Pathog.">
        <title>Diverse lifestyles and strategies of plant pathogenesis encoded in the genomes of eighteen Dothideomycetes fungi.</title>
        <authorList>
            <person name="Ohm R.A."/>
            <person name="Feau N."/>
            <person name="Henrissat B."/>
            <person name="Schoch C.L."/>
            <person name="Horwitz B.A."/>
            <person name="Barry K.W."/>
            <person name="Condon B.J."/>
            <person name="Copeland A.C."/>
            <person name="Dhillon B."/>
            <person name="Glaser F."/>
            <person name="Hesse C.N."/>
            <person name="Kosti I."/>
            <person name="LaButti K."/>
            <person name="Lindquist E.A."/>
            <person name="Lucas S."/>
            <person name="Salamov A.A."/>
            <person name="Bradshaw R.E."/>
            <person name="Ciuffetti L."/>
            <person name="Hamelin R.C."/>
            <person name="Kema G.H.J."/>
            <person name="Lawrence C."/>
            <person name="Scott J.A."/>
            <person name="Spatafora J.W."/>
            <person name="Turgeon B.G."/>
            <person name="de Wit P.J.G.M."/>
            <person name="Zhong S."/>
            <person name="Goodwin S.B."/>
            <person name="Grigoriev I.V."/>
        </authorList>
    </citation>
    <scope>NUCLEOTIDE SEQUENCE [LARGE SCALE GENOMIC DNA]</scope>
    <source>
        <strain evidence="8">NZE10 / CBS 128990</strain>
    </source>
</reference>
<keyword evidence="2" id="KW-0285">Flavoprotein</keyword>
<feature type="transmembrane region" description="Helical" evidence="5">
    <location>
        <begin position="562"/>
        <end position="583"/>
    </location>
</feature>
<dbReference type="GO" id="GO:0071949">
    <property type="term" value="F:FAD binding"/>
    <property type="evidence" value="ECO:0007669"/>
    <property type="project" value="InterPro"/>
</dbReference>
<dbReference type="InterPro" id="IPR050562">
    <property type="entry name" value="FAD_mOase_fung"/>
</dbReference>
<dbReference type="eggNOG" id="KOG2614">
    <property type="taxonomic scope" value="Eukaryota"/>
</dbReference>
<evidence type="ECO:0000259" key="6">
    <source>
        <dbReference type="Pfam" id="PF01494"/>
    </source>
</evidence>
<reference evidence="8" key="1">
    <citation type="journal article" date="2012" name="PLoS Genet.">
        <title>The genomes of the fungal plant pathogens Cladosporium fulvum and Dothistroma septosporum reveal adaptation to different hosts and lifestyles but also signatures of common ancestry.</title>
        <authorList>
            <person name="de Wit P.J.G.M."/>
            <person name="van der Burgt A."/>
            <person name="Oekmen B."/>
            <person name="Stergiopoulos I."/>
            <person name="Abd-Elsalam K.A."/>
            <person name="Aerts A.L."/>
            <person name="Bahkali A.H."/>
            <person name="Beenen H.G."/>
            <person name="Chettri P."/>
            <person name="Cox M.P."/>
            <person name="Datema E."/>
            <person name="de Vries R.P."/>
            <person name="Dhillon B."/>
            <person name="Ganley A.R."/>
            <person name="Griffiths S.A."/>
            <person name="Guo Y."/>
            <person name="Hamelin R.C."/>
            <person name="Henrissat B."/>
            <person name="Kabir M.S."/>
            <person name="Jashni M.K."/>
            <person name="Kema G."/>
            <person name="Klaubauf S."/>
            <person name="Lapidus A."/>
            <person name="Levasseur A."/>
            <person name="Lindquist E."/>
            <person name="Mehrabi R."/>
            <person name="Ohm R.A."/>
            <person name="Owen T.J."/>
            <person name="Salamov A."/>
            <person name="Schwelm A."/>
            <person name="Schijlen E."/>
            <person name="Sun H."/>
            <person name="van den Burg H.A."/>
            <person name="van Ham R.C.H.J."/>
            <person name="Zhang S."/>
            <person name="Goodwin S.B."/>
            <person name="Grigoriev I.V."/>
            <person name="Collemare J."/>
            <person name="Bradshaw R.E."/>
        </authorList>
    </citation>
    <scope>NUCLEOTIDE SEQUENCE [LARGE SCALE GENOMIC DNA]</scope>
    <source>
        <strain evidence="8">NZE10 / CBS 128990</strain>
    </source>
</reference>
<keyword evidence="4" id="KW-0560">Oxidoreductase</keyword>
<dbReference type="HOGENOM" id="CLU_009665_12_0_1"/>
<dbReference type="GO" id="GO:0004497">
    <property type="term" value="F:monooxygenase activity"/>
    <property type="evidence" value="ECO:0007669"/>
    <property type="project" value="InterPro"/>
</dbReference>
<dbReference type="EMBL" id="KB446546">
    <property type="protein sequence ID" value="EME38708.1"/>
    <property type="molecule type" value="Genomic_DNA"/>
</dbReference>
<evidence type="ECO:0000256" key="5">
    <source>
        <dbReference type="SAM" id="Phobius"/>
    </source>
</evidence>
<evidence type="ECO:0000313" key="7">
    <source>
        <dbReference type="EMBL" id="EME38708.1"/>
    </source>
</evidence>
<dbReference type="STRING" id="675120.M2WI73"/>
<keyword evidence="5" id="KW-0812">Transmembrane</keyword>
<keyword evidence="5" id="KW-0472">Membrane</keyword>
<feature type="transmembrane region" description="Helical" evidence="5">
    <location>
        <begin position="516"/>
        <end position="542"/>
    </location>
</feature>
<dbReference type="OrthoDB" id="2431938at2759"/>
<protein>
    <recommendedName>
        <fullName evidence="6">FAD-binding domain-containing protein</fullName>
    </recommendedName>
</protein>
<feature type="domain" description="FAD-binding" evidence="6">
    <location>
        <begin position="2"/>
        <end position="339"/>
    </location>
</feature>
<dbReference type="PANTHER" id="PTHR47356:SF2">
    <property type="entry name" value="FAD-BINDING DOMAIN-CONTAINING PROTEIN-RELATED"/>
    <property type="match status" value="1"/>
</dbReference>
<dbReference type="InterPro" id="IPR036188">
    <property type="entry name" value="FAD/NAD-bd_sf"/>
</dbReference>
<organism evidence="7 8">
    <name type="scientific">Dothistroma septosporum (strain NZE10 / CBS 128990)</name>
    <name type="common">Red band needle blight fungus</name>
    <name type="synonym">Mycosphaerella pini</name>
    <dbReference type="NCBI Taxonomy" id="675120"/>
    <lineage>
        <taxon>Eukaryota</taxon>
        <taxon>Fungi</taxon>
        <taxon>Dikarya</taxon>
        <taxon>Ascomycota</taxon>
        <taxon>Pezizomycotina</taxon>
        <taxon>Dothideomycetes</taxon>
        <taxon>Dothideomycetidae</taxon>
        <taxon>Mycosphaerellales</taxon>
        <taxon>Mycosphaerellaceae</taxon>
        <taxon>Dothistroma</taxon>
    </lineage>
</organism>
<feature type="transmembrane region" description="Helical" evidence="5">
    <location>
        <begin position="595"/>
        <end position="614"/>
    </location>
</feature>
<accession>M2WI73</accession>
<evidence type="ECO:0000256" key="1">
    <source>
        <dbReference type="ARBA" id="ARBA00007992"/>
    </source>
</evidence>
<evidence type="ECO:0000313" key="8">
    <source>
        <dbReference type="Proteomes" id="UP000016933"/>
    </source>
</evidence>
<feature type="transmembrane region" description="Helical" evidence="5">
    <location>
        <begin position="663"/>
        <end position="685"/>
    </location>
</feature>
<proteinExistence type="inferred from homology"/>
<gene>
    <name evidence="7" type="ORF">DOTSEDRAFT_180559</name>
</gene>